<dbReference type="Pfam" id="PF00293">
    <property type="entry name" value="NUDIX"/>
    <property type="match status" value="1"/>
</dbReference>
<keyword evidence="3" id="KW-0460">Magnesium</keyword>
<dbReference type="PROSITE" id="PS51462">
    <property type="entry name" value="NUDIX"/>
    <property type="match status" value="1"/>
</dbReference>
<dbReference type="SUPFAM" id="SSF55811">
    <property type="entry name" value="Nudix"/>
    <property type="match status" value="1"/>
</dbReference>
<feature type="domain" description="Nudix hydrolase" evidence="4">
    <location>
        <begin position="47"/>
        <end position="173"/>
    </location>
</feature>
<evidence type="ECO:0000313" key="6">
    <source>
        <dbReference type="Proteomes" id="UP000481360"/>
    </source>
</evidence>
<evidence type="ECO:0000256" key="1">
    <source>
        <dbReference type="ARBA" id="ARBA00001946"/>
    </source>
</evidence>
<gene>
    <name evidence="5" type="ORF">G7043_34655</name>
</gene>
<dbReference type="Proteomes" id="UP000481360">
    <property type="component" value="Unassembled WGS sequence"/>
</dbReference>
<dbReference type="InterPro" id="IPR000086">
    <property type="entry name" value="NUDIX_hydrolase_dom"/>
</dbReference>
<dbReference type="PANTHER" id="PTHR43046">
    <property type="entry name" value="GDP-MANNOSE MANNOSYL HYDROLASE"/>
    <property type="match status" value="1"/>
</dbReference>
<evidence type="ECO:0000313" key="5">
    <source>
        <dbReference type="EMBL" id="NGY64075.1"/>
    </source>
</evidence>
<dbReference type="Gene3D" id="3.90.79.10">
    <property type="entry name" value="Nucleoside Triphosphate Pyrophosphohydrolase"/>
    <property type="match status" value="1"/>
</dbReference>
<dbReference type="CDD" id="cd18876">
    <property type="entry name" value="NUDIX_Hydrolase"/>
    <property type="match status" value="1"/>
</dbReference>
<reference evidence="5 6" key="1">
    <citation type="submission" date="2020-03" db="EMBL/GenBank/DDBJ databases">
        <title>Isolation and identification of active actinomycetes.</title>
        <authorList>
            <person name="Sun X."/>
        </authorList>
    </citation>
    <scope>NUCLEOTIDE SEQUENCE [LARGE SCALE GENOMIC DNA]</scope>
    <source>
        <strain evidence="5 6">NEAU-D13</strain>
    </source>
</reference>
<name>A0A7C9VWJ7_9PSEU</name>
<dbReference type="AlphaFoldDB" id="A0A7C9VWJ7"/>
<keyword evidence="2 5" id="KW-0378">Hydrolase</keyword>
<sequence>MRDSPRGVIIDRVSALHAGDPATFATDVLDEGPAELEYEPGVASRRPTKTCAGGALIRDSTGRVLFVVPIYKAVLDIPGGMAEDDESPKAATIREIREELGLSRPLGRLLVVDWTPRNGIWRDCHQFVFDGGVVDDAVAHDPELSGVVYLTLDDAKPKIYPSLHRRLTLAVAALESGTTRYAEFGREV</sequence>
<protein>
    <submittedName>
        <fullName evidence="5">NUDIX hydrolase</fullName>
    </submittedName>
</protein>
<dbReference type="PANTHER" id="PTHR43046:SF12">
    <property type="entry name" value="GDP-MANNOSE MANNOSYL HYDROLASE"/>
    <property type="match status" value="1"/>
</dbReference>
<dbReference type="InterPro" id="IPR015797">
    <property type="entry name" value="NUDIX_hydrolase-like_dom_sf"/>
</dbReference>
<accession>A0A7C9VWJ7</accession>
<dbReference type="GO" id="GO:0016787">
    <property type="term" value="F:hydrolase activity"/>
    <property type="evidence" value="ECO:0007669"/>
    <property type="project" value="UniProtKB-KW"/>
</dbReference>
<evidence type="ECO:0000256" key="2">
    <source>
        <dbReference type="ARBA" id="ARBA00022801"/>
    </source>
</evidence>
<keyword evidence="6" id="KW-1185">Reference proteome</keyword>
<organism evidence="5 6">
    <name type="scientific">Lentzea alba</name>
    <dbReference type="NCBI Taxonomy" id="2714351"/>
    <lineage>
        <taxon>Bacteria</taxon>
        <taxon>Bacillati</taxon>
        <taxon>Actinomycetota</taxon>
        <taxon>Actinomycetes</taxon>
        <taxon>Pseudonocardiales</taxon>
        <taxon>Pseudonocardiaceae</taxon>
        <taxon>Lentzea</taxon>
    </lineage>
</organism>
<evidence type="ECO:0000256" key="3">
    <source>
        <dbReference type="ARBA" id="ARBA00022842"/>
    </source>
</evidence>
<dbReference type="EMBL" id="JAAMPJ010000011">
    <property type="protein sequence ID" value="NGY64075.1"/>
    <property type="molecule type" value="Genomic_DNA"/>
</dbReference>
<comment type="caution">
    <text evidence="5">The sequence shown here is derived from an EMBL/GenBank/DDBJ whole genome shotgun (WGS) entry which is preliminary data.</text>
</comment>
<comment type="cofactor">
    <cofactor evidence="1">
        <name>Mg(2+)</name>
        <dbReference type="ChEBI" id="CHEBI:18420"/>
    </cofactor>
</comment>
<proteinExistence type="predicted"/>
<evidence type="ECO:0000259" key="4">
    <source>
        <dbReference type="PROSITE" id="PS51462"/>
    </source>
</evidence>